<dbReference type="AlphaFoldDB" id="A0A7M7NRM3"/>
<feature type="transmembrane region" description="Helical" evidence="1">
    <location>
        <begin position="7"/>
        <end position="24"/>
    </location>
</feature>
<keyword evidence="1" id="KW-1133">Transmembrane helix</keyword>
<evidence type="ECO:0000256" key="1">
    <source>
        <dbReference type="SAM" id="Phobius"/>
    </source>
</evidence>
<dbReference type="KEGG" id="spu:115923485"/>
<dbReference type="EnsemblMetazoa" id="XM_030984228">
    <property type="protein sequence ID" value="XP_030840088"/>
    <property type="gene ID" value="LOC115923485"/>
</dbReference>
<dbReference type="OMA" id="HLWNNCS"/>
<accession>A0A7M7NRM3</accession>
<evidence type="ECO:0000313" key="2">
    <source>
        <dbReference type="EnsemblMetazoa" id="XP_030840088"/>
    </source>
</evidence>
<dbReference type="GeneID" id="115923485"/>
<protein>
    <submittedName>
        <fullName evidence="2">Uncharacterized protein</fullName>
    </submittedName>
</protein>
<keyword evidence="1" id="KW-0472">Membrane</keyword>
<reference evidence="2" key="2">
    <citation type="submission" date="2021-01" db="UniProtKB">
        <authorList>
            <consortium name="EnsemblMetazoa"/>
        </authorList>
    </citation>
    <scope>IDENTIFICATION</scope>
</reference>
<keyword evidence="1" id="KW-0812">Transmembrane</keyword>
<proteinExistence type="predicted"/>
<dbReference type="InParanoid" id="A0A7M7NRM3"/>
<dbReference type="RefSeq" id="XP_030840088.1">
    <property type="nucleotide sequence ID" value="XM_030984228.1"/>
</dbReference>
<evidence type="ECO:0000313" key="3">
    <source>
        <dbReference type="Proteomes" id="UP000007110"/>
    </source>
</evidence>
<organism evidence="2 3">
    <name type="scientific">Strongylocentrotus purpuratus</name>
    <name type="common">Purple sea urchin</name>
    <dbReference type="NCBI Taxonomy" id="7668"/>
    <lineage>
        <taxon>Eukaryota</taxon>
        <taxon>Metazoa</taxon>
        <taxon>Echinodermata</taxon>
        <taxon>Eleutherozoa</taxon>
        <taxon>Echinozoa</taxon>
        <taxon>Echinoidea</taxon>
        <taxon>Euechinoidea</taxon>
        <taxon>Echinacea</taxon>
        <taxon>Camarodonta</taxon>
        <taxon>Echinidea</taxon>
        <taxon>Strongylocentrotidae</taxon>
        <taxon>Strongylocentrotus</taxon>
    </lineage>
</organism>
<dbReference type="OrthoDB" id="9980469at2759"/>
<name>A0A7M7NRM3_STRPU</name>
<dbReference type="Proteomes" id="UP000007110">
    <property type="component" value="Unassembled WGS sequence"/>
</dbReference>
<sequence length="169" mass="19517">MAMAETASRFYGCVLSILMFMFFVTGNEWHYPSCIVVDPDSYECLNSFFYYYGGYNSAIGGGEEVEHTWVRYVDDIYDYNDASATACNIRKQSASTESFTNVSWTRDGFSTCTVEEVSTFNTWWRGKCEGICVDDNNCRRYATFLGYHLWNNCSWDAEIERPNYDLVVP</sequence>
<reference evidence="3" key="1">
    <citation type="submission" date="2015-02" db="EMBL/GenBank/DDBJ databases">
        <title>Genome sequencing for Strongylocentrotus purpuratus.</title>
        <authorList>
            <person name="Murali S."/>
            <person name="Liu Y."/>
            <person name="Vee V."/>
            <person name="English A."/>
            <person name="Wang M."/>
            <person name="Skinner E."/>
            <person name="Han Y."/>
            <person name="Muzny D.M."/>
            <person name="Worley K.C."/>
            <person name="Gibbs R.A."/>
        </authorList>
    </citation>
    <scope>NUCLEOTIDE SEQUENCE</scope>
</reference>
<keyword evidence="3" id="KW-1185">Reference proteome</keyword>